<dbReference type="EMBL" id="JADYXP020000011">
    <property type="protein sequence ID" value="KAL0114537.1"/>
    <property type="molecule type" value="Genomic_DNA"/>
</dbReference>
<proteinExistence type="predicted"/>
<comment type="caution">
    <text evidence="2">The sequence shown here is derived from an EMBL/GenBank/DDBJ whole genome shotgun (WGS) entry which is preliminary data.</text>
</comment>
<evidence type="ECO:0000313" key="3">
    <source>
        <dbReference type="Proteomes" id="UP001430953"/>
    </source>
</evidence>
<keyword evidence="3" id="KW-1185">Reference proteome</keyword>
<protein>
    <recommendedName>
        <fullName evidence="4">Secreted protein</fullName>
    </recommendedName>
</protein>
<evidence type="ECO:0000256" key="1">
    <source>
        <dbReference type="SAM" id="SignalP"/>
    </source>
</evidence>
<sequence length="91" mass="9952">MRSLSHRRSSRLSPFLPMPLACALSLAFASMLSASPHSPSGIKTFEDETPAGGLHRATLGYGRKIRVELMSGLCARLYLFCLAVHARIHEV</sequence>
<feature type="signal peptide" evidence="1">
    <location>
        <begin position="1"/>
        <end position="34"/>
    </location>
</feature>
<gene>
    <name evidence="2" type="ORF">PUN28_011674</name>
</gene>
<accession>A0AAW2FKR5</accession>
<organism evidence="2 3">
    <name type="scientific">Cardiocondyla obscurior</name>
    <dbReference type="NCBI Taxonomy" id="286306"/>
    <lineage>
        <taxon>Eukaryota</taxon>
        <taxon>Metazoa</taxon>
        <taxon>Ecdysozoa</taxon>
        <taxon>Arthropoda</taxon>
        <taxon>Hexapoda</taxon>
        <taxon>Insecta</taxon>
        <taxon>Pterygota</taxon>
        <taxon>Neoptera</taxon>
        <taxon>Endopterygota</taxon>
        <taxon>Hymenoptera</taxon>
        <taxon>Apocrita</taxon>
        <taxon>Aculeata</taxon>
        <taxon>Formicoidea</taxon>
        <taxon>Formicidae</taxon>
        <taxon>Myrmicinae</taxon>
        <taxon>Cardiocondyla</taxon>
    </lineage>
</organism>
<evidence type="ECO:0000313" key="2">
    <source>
        <dbReference type="EMBL" id="KAL0114537.1"/>
    </source>
</evidence>
<name>A0AAW2FKR5_9HYME</name>
<feature type="chain" id="PRO_5043632282" description="Secreted protein" evidence="1">
    <location>
        <begin position="35"/>
        <end position="91"/>
    </location>
</feature>
<dbReference type="Proteomes" id="UP001430953">
    <property type="component" value="Unassembled WGS sequence"/>
</dbReference>
<evidence type="ECO:0008006" key="4">
    <source>
        <dbReference type="Google" id="ProtNLM"/>
    </source>
</evidence>
<reference evidence="2 3" key="1">
    <citation type="submission" date="2023-03" db="EMBL/GenBank/DDBJ databases">
        <title>High recombination rates correlate with genetic variation in Cardiocondyla obscurior ants.</title>
        <authorList>
            <person name="Errbii M."/>
        </authorList>
    </citation>
    <scope>NUCLEOTIDE SEQUENCE [LARGE SCALE GENOMIC DNA]</scope>
    <source>
        <strain evidence="2">Alpha-2009</strain>
        <tissue evidence="2">Whole body</tissue>
    </source>
</reference>
<keyword evidence="1" id="KW-0732">Signal</keyword>
<dbReference type="AlphaFoldDB" id="A0AAW2FKR5"/>